<accession>K3W6L0</accession>
<sequence length="342" mass="38701">MTGKPPLSLNLSTPTGLGSVPMGLPPAAPVRFPEGSGEVVVKRNQSKYDFVKVRVWVSDHFYVLSRYLVCRALVSTKTLVDLGLTDIVQEQFEDFLYKTMLVFGYGEAHISCYRMMSSFHRNRVPLLIILAGTSCTGKSTLATKLADRLNLSSVLQTDLIFELMCNFSGRKETLYFSEEFHSKEALIEEYKNDCDVVRKGVTSDIEKCLKEGKSLIVEGFHIDPRLYQKEVAVQVHNSNSAGGGKGGFSGIVVPFLLTLDEKSHWDFMTNSPDPRYRTQEAHQFGFSNLQNVQTYLADHEKEEGVIPFKEIRINLNSFHETLDLMHDIVLKRIEEEYVVNNK</sequence>
<dbReference type="Gene3D" id="3.40.50.300">
    <property type="entry name" value="P-loop containing nucleotide triphosphate hydrolases"/>
    <property type="match status" value="1"/>
</dbReference>
<evidence type="ECO:0000313" key="1">
    <source>
        <dbReference type="EnsemblProtists" id="PYU1_T000601"/>
    </source>
</evidence>
<reference evidence="2" key="2">
    <citation type="submission" date="2010-04" db="EMBL/GenBank/DDBJ databases">
        <authorList>
            <person name="Buell R."/>
            <person name="Hamilton J."/>
            <person name="Hostetler J."/>
        </authorList>
    </citation>
    <scope>NUCLEOTIDE SEQUENCE [LARGE SCALE GENOMIC DNA]</scope>
    <source>
        <strain evidence="2">DAOM:BR144</strain>
    </source>
</reference>
<dbReference type="PANTHER" id="PTHR33477:SF2">
    <property type="entry name" value="2-PHOSPHOGLYCERATE KINASE"/>
    <property type="match status" value="1"/>
</dbReference>
<keyword evidence="2" id="KW-1185">Reference proteome</keyword>
<proteinExistence type="predicted"/>
<organism evidence="1 2">
    <name type="scientific">Globisporangium ultimum (strain ATCC 200006 / CBS 805.95 / DAOM BR144)</name>
    <name type="common">Pythium ultimum</name>
    <dbReference type="NCBI Taxonomy" id="431595"/>
    <lineage>
        <taxon>Eukaryota</taxon>
        <taxon>Sar</taxon>
        <taxon>Stramenopiles</taxon>
        <taxon>Oomycota</taxon>
        <taxon>Peronosporomycetes</taxon>
        <taxon>Pythiales</taxon>
        <taxon>Pythiaceae</taxon>
        <taxon>Globisporangium</taxon>
    </lineage>
</organism>
<dbReference type="STRING" id="431595.K3W6L0"/>
<dbReference type="InParanoid" id="K3W6L0"/>
<dbReference type="Pfam" id="PF13238">
    <property type="entry name" value="AAA_18"/>
    <property type="match status" value="1"/>
</dbReference>
<dbReference type="PANTHER" id="PTHR33477">
    <property type="entry name" value="P-LOOP NTPASE DOMAIN-CONTAINING PROTEIN LPA1 HOMOLOG 1"/>
    <property type="match status" value="1"/>
</dbReference>
<dbReference type="Proteomes" id="UP000019132">
    <property type="component" value="Unassembled WGS sequence"/>
</dbReference>
<dbReference type="EnsemblProtists" id="PYU1_T000601">
    <property type="protein sequence ID" value="PYU1_T000601"/>
    <property type="gene ID" value="PYU1_G000601"/>
</dbReference>
<evidence type="ECO:0008006" key="3">
    <source>
        <dbReference type="Google" id="ProtNLM"/>
    </source>
</evidence>
<protein>
    <recommendedName>
        <fullName evidence="3">Zeta toxin domain-containing protein</fullName>
    </recommendedName>
</protein>
<name>K3W6L0_GLOUD</name>
<dbReference type="OMA" id="SRYLVCR"/>
<dbReference type="SUPFAM" id="SSF52540">
    <property type="entry name" value="P-loop containing nucleoside triphosphate hydrolases"/>
    <property type="match status" value="1"/>
</dbReference>
<dbReference type="eggNOG" id="ENOG502QUCI">
    <property type="taxonomic scope" value="Eukaryota"/>
</dbReference>
<dbReference type="AlphaFoldDB" id="K3W6L0"/>
<evidence type="ECO:0000313" key="2">
    <source>
        <dbReference type="Proteomes" id="UP000019132"/>
    </source>
</evidence>
<reference evidence="2" key="1">
    <citation type="journal article" date="2010" name="Genome Biol.">
        <title>Genome sequence of the necrotrophic plant pathogen Pythium ultimum reveals original pathogenicity mechanisms and effector repertoire.</title>
        <authorList>
            <person name="Levesque C.A."/>
            <person name="Brouwer H."/>
            <person name="Cano L."/>
            <person name="Hamilton J.P."/>
            <person name="Holt C."/>
            <person name="Huitema E."/>
            <person name="Raffaele S."/>
            <person name="Robideau G.P."/>
            <person name="Thines M."/>
            <person name="Win J."/>
            <person name="Zerillo M.M."/>
            <person name="Beakes G.W."/>
            <person name="Boore J.L."/>
            <person name="Busam D."/>
            <person name="Dumas B."/>
            <person name="Ferriera S."/>
            <person name="Fuerstenberg S.I."/>
            <person name="Gachon C.M."/>
            <person name="Gaulin E."/>
            <person name="Govers F."/>
            <person name="Grenville-Briggs L."/>
            <person name="Horner N."/>
            <person name="Hostetler J."/>
            <person name="Jiang R.H."/>
            <person name="Johnson J."/>
            <person name="Krajaejun T."/>
            <person name="Lin H."/>
            <person name="Meijer H.J."/>
            <person name="Moore B."/>
            <person name="Morris P."/>
            <person name="Phuntmart V."/>
            <person name="Puiu D."/>
            <person name="Shetty J."/>
            <person name="Stajich J.E."/>
            <person name="Tripathy S."/>
            <person name="Wawra S."/>
            <person name="van West P."/>
            <person name="Whitty B.R."/>
            <person name="Coutinho P.M."/>
            <person name="Henrissat B."/>
            <person name="Martin F."/>
            <person name="Thomas P.D."/>
            <person name="Tyler B.M."/>
            <person name="De Vries R.P."/>
            <person name="Kamoun S."/>
            <person name="Yandell M."/>
            <person name="Tisserat N."/>
            <person name="Buell C.R."/>
        </authorList>
    </citation>
    <scope>NUCLEOTIDE SEQUENCE</scope>
    <source>
        <strain evidence="2">DAOM:BR144</strain>
    </source>
</reference>
<reference evidence="1" key="3">
    <citation type="submission" date="2015-02" db="UniProtKB">
        <authorList>
            <consortium name="EnsemblProtists"/>
        </authorList>
    </citation>
    <scope>IDENTIFICATION</scope>
    <source>
        <strain evidence="1">DAOM BR144</strain>
    </source>
</reference>
<dbReference type="InterPro" id="IPR027417">
    <property type="entry name" value="P-loop_NTPase"/>
</dbReference>
<dbReference type="VEuPathDB" id="FungiDB:PYU1_G000601"/>
<dbReference type="HOGENOM" id="CLU_025651_2_0_1"/>
<dbReference type="EMBL" id="GL376620">
    <property type="status" value="NOT_ANNOTATED_CDS"/>
    <property type="molecule type" value="Genomic_DNA"/>
</dbReference>